<evidence type="ECO:0000313" key="8">
    <source>
        <dbReference type="EMBL" id="TVM16237.1"/>
    </source>
</evidence>
<dbReference type="OrthoDB" id="9801219at2"/>
<dbReference type="PROSITE" id="PS00583">
    <property type="entry name" value="PFKB_KINASES_1"/>
    <property type="match status" value="1"/>
</dbReference>
<feature type="domain" description="Carbohydrate kinase PfkB" evidence="7">
    <location>
        <begin position="16"/>
        <end position="296"/>
    </location>
</feature>
<evidence type="ECO:0000256" key="6">
    <source>
        <dbReference type="PIRNR" id="PIRNR000535"/>
    </source>
</evidence>
<dbReference type="Pfam" id="PF00294">
    <property type="entry name" value="PfkB"/>
    <property type="match status" value="1"/>
</dbReference>
<dbReference type="PANTHER" id="PTHR46566:SF2">
    <property type="entry name" value="ATP-DEPENDENT 6-PHOSPHOFRUCTOKINASE ISOZYME 2"/>
    <property type="match status" value="1"/>
</dbReference>
<accession>A0A7M3MCN4</accession>
<proteinExistence type="inferred from homology"/>
<keyword evidence="9" id="KW-1185">Reference proteome</keyword>
<dbReference type="InterPro" id="IPR029056">
    <property type="entry name" value="Ribokinase-like"/>
</dbReference>
<keyword evidence="5" id="KW-0067">ATP-binding</keyword>
<dbReference type="CDD" id="cd01164">
    <property type="entry name" value="FruK_PfkB_like"/>
    <property type="match status" value="1"/>
</dbReference>
<organism evidence="8 9">
    <name type="scientific">Oceanidesulfovibrio indonesiensis</name>
    <dbReference type="NCBI Taxonomy" id="54767"/>
    <lineage>
        <taxon>Bacteria</taxon>
        <taxon>Pseudomonadati</taxon>
        <taxon>Thermodesulfobacteriota</taxon>
        <taxon>Desulfovibrionia</taxon>
        <taxon>Desulfovibrionales</taxon>
        <taxon>Desulfovibrionaceae</taxon>
        <taxon>Oceanidesulfovibrio</taxon>
    </lineage>
</organism>
<dbReference type="PANTHER" id="PTHR46566">
    <property type="entry name" value="1-PHOSPHOFRUCTOKINASE-RELATED"/>
    <property type="match status" value="1"/>
</dbReference>
<evidence type="ECO:0000256" key="3">
    <source>
        <dbReference type="ARBA" id="ARBA00022741"/>
    </source>
</evidence>
<name>A0A7M3MCN4_9BACT</name>
<evidence type="ECO:0000256" key="4">
    <source>
        <dbReference type="ARBA" id="ARBA00022777"/>
    </source>
</evidence>
<keyword evidence="2 6" id="KW-0808">Transferase</keyword>
<dbReference type="FunFam" id="3.40.1190.20:FF:000001">
    <property type="entry name" value="Phosphofructokinase"/>
    <property type="match status" value="1"/>
</dbReference>
<dbReference type="GO" id="GO:0005524">
    <property type="term" value="F:ATP binding"/>
    <property type="evidence" value="ECO:0007669"/>
    <property type="project" value="UniProtKB-KW"/>
</dbReference>
<keyword evidence="3" id="KW-0547">Nucleotide-binding</keyword>
<sequence>MNDFRSIVTLTLNPAIDKSADVESVAPEDKLRCSRPSYDPGGGGINVTRALAKLGGDSTAVYQKGGPMGDMLELLLEKENVRGVPVVTENWTRENFVAYETSTGDQYRFGMPGPEFLENEWQGVLDMFQEANGVDILVASGSLPPRVPGDFYARLARVARSKGMRFVVDTSGAALEHALDEGAFLVKPNLRELKILTGREDVEEFVEEAASDLVREGKAEVVAVSLGAAGLMLATKHGTARIPAPTVKVRSKVGAGDSTVAGMVLGFHRGMEPLEAAQLGAACGAAAVMTPGTELCRHEDAFRLFEKLKKRMET</sequence>
<dbReference type="Proteomes" id="UP000448292">
    <property type="component" value="Unassembled WGS sequence"/>
</dbReference>
<evidence type="ECO:0000259" key="7">
    <source>
        <dbReference type="Pfam" id="PF00294"/>
    </source>
</evidence>
<dbReference type="Gene3D" id="3.40.1190.20">
    <property type="match status" value="1"/>
</dbReference>
<reference evidence="8 9" key="1">
    <citation type="submission" date="2018-06" db="EMBL/GenBank/DDBJ databases">
        <title>Complete genome of Desulfovibrio indonesiensis P37SLT.</title>
        <authorList>
            <person name="Crispim J.S."/>
            <person name="Vidigal P.M.P."/>
            <person name="Silva L.C.F."/>
            <person name="Laguardia C.N."/>
            <person name="Araujo L.C."/>
            <person name="Dias R.S."/>
            <person name="Sousa M.P."/>
            <person name="Paula S.O."/>
            <person name="Silva C."/>
        </authorList>
    </citation>
    <scope>NUCLEOTIDE SEQUENCE [LARGE SCALE GENOMIC DNA]</scope>
    <source>
        <strain evidence="8 9">P37SLT</strain>
    </source>
</reference>
<evidence type="ECO:0000313" key="9">
    <source>
        <dbReference type="Proteomes" id="UP000448292"/>
    </source>
</evidence>
<dbReference type="GO" id="GO:0003872">
    <property type="term" value="F:6-phosphofructokinase activity"/>
    <property type="evidence" value="ECO:0007669"/>
    <property type="project" value="TreeGrafter"/>
</dbReference>
<dbReference type="SUPFAM" id="SSF53613">
    <property type="entry name" value="Ribokinase-like"/>
    <property type="match status" value="1"/>
</dbReference>
<dbReference type="InterPro" id="IPR002173">
    <property type="entry name" value="Carboh/pur_kinase_PfkB_CS"/>
</dbReference>
<comment type="caution">
    <text evidence="8">The sequence shown here is derived from an EMBL/GenBank/DDBJ whole genome shotgun (WGS) entry which is preliminary data.</text>
</comment>
<evidence type="ECO:0000256" key="2">
    <source>
        <dbReference type="ARBA" id="ARBA00022679"/>
    </source>
</evidence>
<dbReference type="RefSeq" id="WP_144303665.1">
    <property type="nucleotide sequence ID" value="NZ_QMIE01000012.1"/>
</dbReference>
<dbReference type="GO" id="GO:0005829">
    <property type="term" value="C:cytosol"/>
    <property type="evidence" value="ECO:0007669"/>
    <property type="project" value="TreeGrafter"/>
</dbReference>
<dbReference type="PIRSF" id="PIRSF000535">
    <property type="entry name" value="1PFK/6PFK/LacC"/>
    <property type="match status" value="1"/>
</dbReference>
<gene>
    <name evidence="8" type="ORF">DPQ33_13025</name>
</gene>
<dbReference type="NCBIfam" id="TIGR03168">
    <property type="entry name" value="1-PFK"/>
    <property type="match status" value="1"/>
</dbReference>
<dbReference type="InterPro" id="IPR011611">
    <property type="entry name" value="PfkB_dom"/>
</dbReference>
<evidence type="ECO:0000256" key="1">
    <source>
        <dbReference type="ARBA" id="ARBA00010688"/>
    </source>
</evidence>
<dbReference type="InterPro" id="IPR017583">
    <property type="entry name" value="Tagatose/fructose_Pkinase"/>
</dbReference>
<dbReference type="EMBL" id="QMIE01000012">
    <property type="protein sequence ID" value="TVM16237.1"/>
    <property type="molecule type" value="Genomic_DNA"/>
</dbReference>
<comment type="similarity">
    <text evidence="1">Belongs to the carbohydrate kinase PfkB family.</text>
</comment>
<evidence type="ECO:0000256" key="5">
    <source>
        <dbReference type="ARBA" id="ARBA00022840"/>
    </source>
</evidence>
<dbReference type="AlphaFoldDB" id="A0A7M3MCN4"/>
<protein>
    <submittedName>
        <fullName evidence="8">1-phosphofructokinase family hexose kinase</fullName>
    </submittedName>
</protein>
<keyword evidence="4 8" id="KW-0418">Kinase</keyword>